<dbReference type="EMBL" id="JZEE01000198">
    <property type="protein sequence ID" value="KJK67262.1"/>
    <property type="molecule type" value="Genomic_DNA"/>
</dbReference>
<organism evidence="9 10">
    <name type="scientific">Aspergillus parasiticus (strain ATCC 56775 / NRRL 5862 / SRRC 143 / SU-1)</name>
    <dbReference type="NCBI Taxonomy" id="1403190"/>
    <lineage>
        <taxon>Eukaryota</taxon>
        <taxon>Fungi</taxon>
        <taxon>Dikarya</taxon>
        <taxon>Ascomycota</taxon>
        <taxon>Pezizomycotina</taxon>
        <taxon>Eurotiomycetes</taxon>
        <taxon>Eurotiomycetidae</taxon>
        <taxon>Eurotiales</taxon>
        <taxon>Aspergillaceae</taxon>
        <taxon>Aspergillus</taxon>
        <taxon>Aspergillus subgen. Circumdati</taxon>
    </lineage>
</organism>
<dbReference type="OrthoDB" id="2985014at2759"/>
<feature type="transmembrane region" description="Helical" evidence="8">
    <location>
        <begin position="366"/>
        <end position="389"/>
    </location>
</feature>
<keyword evidence="4 8" id="KW-0812">Transmembrane</keyword>
<evidence type="ECO:0000256" key="4">
    <source>
        <dbReference type="ARBA" id="ARBA00022692"/>
    </source>
</evidence>
<feature type="transmembrane region" description="Helical" evidence="8">
    <location>
        <begin position="318"/>
        <end position="335"/>
    </location>
</feature>
<dbReference type="FunFam" id="1.20.1250.20:FF:000018">
    <property type="entry name" value="MFS transporter permease"/>
    <property type="match status" value="1"/>
</dbReference>
<dbReference type="FunFam" id="1.20.1250.20:FF:000013">
    <property type="entry name" value="MFS general substrate transporter"/>
    <property type="match status" value="1"/>
</dbReference>
<dbReference type="GO" id="GO:0022857">
    <property type="term" value="F:transmembrane transporter activity"/>
    <property type="evidence" value="ECO:0007669"/>
    <property type="project" value="InterPro"/>
</dbReference>
<feature type="transmembrane region" description="Helical" evidence="8">
    <location>
        <begin position="211"/>
        <end position="231"/>
    </location>
</feature>
<evidence type="ECO:0000256" key="7">
    <source>
        <dbReference type="SAM" id="Coils"/>
    </source>
</evidence>
<name>A0A0F0IKK0_ASPPU</name>
<feature type="transmembrane region" description="Helical" evidence="8">
    <location>
        <begin position="144"/>
        <end position="165"/>
    </location>
</feature>
<evidence type="ECO:0000313" key="10">
    <source>
        <dbReference type="Proteomes" id="UP000033540"/>
    </source>
</evidence>
<dbReference type="Proteomes" id="UP000033540">
    <property type="component" value="Unassembled WGS sequence"/>
</dbReference>
<keyword evidence="3" id="KW-0813">Transport</keyword>
<dbReference type="Gene3D" id="1.20.1250.20">
    <property type="entry name" value="MFS general substrate transporter like domains"/>
    <property type="match status" value="2"/>
</dbReference>
<comment type="similarity">
    <text evidence="2">Belongs to the major facilitator superfamily.</text>
</comment>
<sequence length="492" mass="54084">MAATTAKETKASSNHVENLDEMKVEAEENYVAEQRQQMQLLNARIVRKYDIWVLPLVWVLYVISYLDRGNIGNAKTAGAQEDLGLTSYQWSWVLNSFYITYTCLEWLVLCWKVFPAHIYVTVLCLLWGVCAMCSGLVHNMAGLVACRVGLGVLEAGFGAGVPYYLSLCYKRHELGTRVSILLGSSPIANCIAGAIAYGISQIHSHMEPWRLIFLIEGSPSIVMAPIVWFLLMDSPSTAKFFTNEERTFAVERMETRDTTRKSSLSKAQLFAGLTDYKNYCHACLHFCCNYSFAGLSNFLPTIVHSMGYDSVQAQGLTAPPYFGAFLSSILVAWLSDRYGSRGWILAISASVATVGYALLATQTGTAVRYVAIWLTSCGIFPALAINMTWMLNNNAGDTKKGIGMSLLAIIGQCSSFLASFMYPNSAAPYFVKGTAIGCGLTGIIVPVGLVLHFSYAAENRRRDREFGPVPQGDGPIDVSAVGDKHNHFRLLT</sequence>
<protein>
    <submittedName>
        <fullName evidence="9">Major Facilitator Superfamily protein</fullName>
    </submittedName>
</protein>
<accession>A0A0F0IKK0</accession>
<reference evidence="9 10" key="1">
    <citation type="submission" date="2015-02" db="EMBL/GenBank/DDBJ databases">
        <title>Draft genome sequence of Aspergillus parasiticus SU-1.</title>
        <authorList>
            <person name="Yu J."/>
            <person name="Fedorova N."/>
            <person name="Yin Y."/>
            <person name="Losada L."/>
            <person name="Zafar N."/>
            <person name="Taujale R."/>
            <person name="Ehrlich K.C."/>
            <person name="Bhatnagar D."/>
            <person name="Cleveland T.E."/>
            <person name="Bennett J.W."/>
            <person name="Nierman W.C."/>
        </authorList>
    </citation>
    <scope>NUCLEOTIDE SEQUENCE [LARGE SCALE GENOMIC DNA]</scope>
    <source>
        <strain evidence="10">ATCC 56775 / NRRL 5862 / SRRC 143 / SU-1</strain>
    </source>
</reference>
<feature type="transmembrane region" description="Helical" evidence="8">
    <location>
        <begin position="401"/>
        <end position="422"/>
    </location>
</feature>
<comment type="caution">
    <text evidence="9">The sequence shown here is derived from an EMBL/GenBank/DDBJ whole genome shotgun (WGS) entry which is preliminary data.</text>
</comment>
<keyword evidence="6 8" id="KW-0472">Membrane</keyword>
<feature type="transmembrane region" description="Helical" evidence="8">
    <location>
        <begin position="116"/>
        <end position="137"/>
    </location>
</feature>
<feature type="transmembrane region" description="Helical" evidence="8">
    <location>
        <begin position="434"/>
        <end position="455"/>
    </location>
</feature>
<feature type="transmembrane region" description="Helical" evidence="8">
    <location>
        <begin position="49"/>
        <end position="66"/>
    </location>
</feature>
<dbReference type="SUPFAM" id="SSF103473">
    <property type="entry name" value="MFS general substrate transporter"/>
    <property type="match status" value="1"/>
</dbReference>
<proteinExistence type="inferred from homology"/>
<dbReference type="PANTHER" id="PTHR43791">
    <property type="entry name" value="PERMEASE-RELATED"/>
    <property type="match status" value="1"/>
</dbReference>
<dbReference type="GO" id="GO:0016020">
    <property type="term" value="C:membrane"/>
    <property type="evidence" value="ECO:0007669"/>
    <property type="project" value="UniProtKB-SubCell"/>
</dbReference>
<dbReference type="InterPro" id="IPR011701">
    <property type="entry name" value="MFS"/>
</dbReference>
<evidence type="ECO:0000256" key="8">
    <source>
        <dbReference type="SAM" id="Phobius"/>
    </source>
</evidence>
<evidence type="ECO:0000256" key="3">
    <source>
        <dbReference type="ARBA" id="ARBA00022448"/>
    </source>
</evidence>
<dbReference type="STRING" id="1403190.A0A0F0IKK0"/>
<comment type="subcellular location">
    <subcellularLocation>
        <location evidence="1">Membrane</location>
        <topology evidence="1">Multi-pass membrane protein</topology>
    </subcellularLocation>
</comment>
<evidence type="ECO:0000256" key="2">
    <source>
        <dbReference type="ARBA" id="ARBA00008335"/>
    </source>
</evidence>
<feature type="transmembrane region" description="Helical" evidence="8">
    <location>
        <begin position="177"/>
        <end position="199"/>
    </location>
</feature>
<dbReference type="InterPro" id="IPR036259">
    <property type="entry name" value="MFS_trans_sf"/>
</dbReference>
<dbReference type="Pfam" id="PF07690">
    <property type="entry name" value="MFS_1"/>
    <property type="match status" value="1"/>
</dbReference>
<evidence type="ECO:0000313" key="9">
    <source>
        <dbReference type="EMBL" id="KJK67262.1"/>
    </source>
</evidence>
<feature type="coiled-coil region" evidence="7">
    <location>
        <begin position="16"/>
        <end position="44"/>
    </location>
</feature>
<dbReference type="AlphaFoldDB" id="A0A0F0IKK0"/>
<evidence type="ECO:0000256" key="6">
    <source>
        <dbReference type="ARBA" id="ARBA00023136"/>
    </source>
</evidence>
<evidence type="ECO:0000256" key="5">
    <source>
        <dbReference type="ARBA" id="ARBA00022989"/>
    </source>
</evidence>
<keyword evidence="5 8" id="KW-1133">Transmembrane helix</keyword>
<dbReference type="PANTHER" id="PTHR43791:SF75">
    <property type="entry name" value="TRANSPORTER, PUTATIVE (AFU_ORTHOLOGUE AFUA_2G00110)-RELATED"/>
    <property type="match status" value="1"/>
</dbReference>
<keyword evidence="7" id="KW-0175">Coiled coil</keyword>
<evidence type="ECO:0000256" key="1">
    <source>
        <dbReference type="ARBA" id="ARBA00004141"/>
    </source>
</evidence>
<feature type="transmembrane region" description="Helical" evidence="8">
    <location>
        <begin position="342"/>
        <end position="360"/>
    </location>
</feature>
<gene>
    <name evidence="9" type="ORF">P875_00117375</name>
</gene>